<dbReference type="RefSeq" id="XP_001881153.1">
    <property type="nucleotide sequence ID" value="XM_001881118.1"/>
</dbReference>
<gene>
    <name evidence="2" type="ORF">LACBIDRAFT_297759</name>
</gene>
<name>B0DAT3_LACBS</name>
<feature type="compositionally biased region" description="Basic and acidic residues" evidence="1">
    <location>
        <begin position="235"/>
        <end position="244"/>
    </location>
</feature>
<feature type="region of interest" description="Disordered" evidence="1">
    <location>
        <begin position="57"/>
        <end position="170"/>
    </location>
</feature>
<evidence type="ECO:0000313" key="2">
    <source>
        <dbReference type="EMBL" id="EDR08083.1"/>
    </source>
</evidence>
<evidence type="ECO:0000256" key="1">
    <source>
        <dbReference type="SAM" id="MobiDB-lite"/>
    </source>
</evidence>
<sequence>MSLRTFTVFQDAPSTETTKPKVTRPTAMAIRSSSLNQATITSSNSLVDVTEVIDKENYHPVTGERAGPGSNTTAKKRKTNVLATKVHTSAGSAGKKQKDSSHTETKKRKASSSSTIKAKVAPKRDGKVKKTYAKKPPSRQVSPMPKVSEEEEQVVVDKRPDHPTQADIDSRCYELTVKPLADVSEAYEQVVDNGALGESDAKLKFSSVKESSAEPEIRDYFSPTLSTSTSSRPRAASEEPRAFSTPERKRIYVAFTFSSPSPTSTRFRQVYSRSVSPE</sequence>
<dbReference type="HOGENOM" id="CLU_1023685_0_0_1"/>
<feature type="region of interest" description="Disordered" evidence="1">
    <location>
        <begin position="206"/>
        <end position="244"/>
    </location>
</feature>
<organism evidence="3">
    <name type="scientific">Laccaria bicolor (strain S238N-H82 / ATCC MYA-4686)</name>
    <name type="common">Bicoloured deceiver</name>
    <name type="synonym">Laccaria laccata var. bicolor</name>
    <dbReference type="NCBI Taxonomy" id="486041"/>
    <lineage>
        <taxon>Eukaryota</taxon>
        <taxon>Fungi</taxon>
        <taxon>Dikarya</taxon>
        <taxon>Basidiomycota</taxon>
        <taxon>Agaricomycotina</taxon>
        <taxon>Agaricomycetes</taxon>
        <taxon>Agaricomycetidae</taxon>
        <taxon>Agaricales</taxon>
        <taxon>Agaricineae</taxon>
        <taxon>Hydnangiaceae</taxon>
        <taxon>Laccaria</taxon>
    </lineage>
</organism>
<feature type="compositionally biased region" description="Basic and acidic residues" evidence="1">
    <location>
        <begin position="155"/>
        <end position="170"/>
    </location>
</feature>
<feature type="compositionally biased region" description="Polar residues" evidence="1">
    <location>
        <begin position="1"/>
        <end position="17"/>
    </location>
</feature>
<protein>
    <submittedName>
        <fullName evidence="2">Predicted protein</fullName>
    </submittedName>
</protein>
<feature type="compositionally biased region" description="Low complexity" evidence="1">
    <location>
        <begin position="258"/>
        <end position="268"/>
    </location>
</feature>
<proteinExistence type="predicted"/>
<dbReference type="Proteomes" id="UP000001194">
    <property type="component" value="Unassembled WGS sequence"/>
</dbReference>
<keyword evidence="3" id="KW-1185">Reference proteome</keyword>
<feature type="compositionally biased region" description="Basic residues" evidence="1">
    <location>
        <begin position="126"/>
        <end position="137"/>
    </location>
</feature>
<feature type="region of interest" description="Disordered" evidence="1">
    <location>
        <begin position="258"/>
        <end position="278"/>
    </location>
</feature>
<feature type="region of interest" description="Disordered" evidence="1">
    <location>
        <begin position="1"/>
        <end position="24"/>
    </location>
</feature>
<dbReference type="OrthoDB" id="3265369at2759"/>
<evidence type="ECO:0000313" key="3">
    <source>
        <dbReference type="Proteomes" id="UP000001194"/>
    </source>
</evidence>
<reference evidence="2 3" key="1">
    <citation type="journal article" date="2008" name="Nature">
        <title>The genome of Laccaria bicolor provides insights into mycorrhizal symbiosis.</title>
        <authorList>
            <person name="Martin F."/>
            <person name="Aerts A."/>
            <person name="Ahren D."/>
            <person name="Brun A."/>
            <person name="Danchin E.G.J."/>
            <person name="Duchaussoy F."/>
            <person name="Gibon J."/>
            <person name="Kohler A."/>
            <person name="Lindquist E."/>
            <person name="Pereda V."/>
            <person name="Salamov A."/>
            <person name="Shapiro H.J."/>
            <person name="Wuyts J."/>
            <person name="Blaudez D."/>
            <person name="Buee M."/>
            <person name="Brokstein P."/>
            <person name="Canbaeck B."/>
            <person name="Cohen D."/>
            <person name="Courty P.E."/>
            <person name="Coutinho P.M."/>
            <person name="Delaruelle C."/>
            <person name="Detter J.C."/>
            <person name="Deveau A."/>
            <person name="DiFazio S."/>
            <person name="Duplessis S."/>
            <person name="Fraissinet-Tachet L."/>
            <person name="Lucic E."/>
            <person name="Frey-Klett P."/>
            <person name="Fourrey C."/>
            <person name="Feussner I."/>
            <person name="Gay G."/>
            <person name="Grimwood J."/>
            <person name="Hoegger P.J."/>
            <person name="Jain P."/>
            <person name="Kilaru S."/>
            <person name="Labbe J."/>
            <person name="Lin Y.C."/>
            <person name="Legue V."/>
            <person name="Le Tacon F."/>
            <person name="Marmeisse R."/>
            <person name="Melayah D."/>
            <person name="Montanini B."/>
            <person name="Muratet M."/>
            <person name="Nehls U."/>
            <person name="Niculita-Hirzel H."/>
            <person name="Oudot-Le Secq M.P."/>
            <person name="Peter M."/>
            <person name="Quesneville H."/>
            <person name="Rajashekar B."/>
            <person name="Reich M."/>
            <person name="Rouhier N."/>
            <person name="Schmutz J."/>
            <person name="Yin T."/>
            <person name="Chalot M."/>
            <person name="Henrissat B."/>
            <person name="Kuees U."/>
            <person name="Lucas S."/>
            <person name="Van de Peer Y."/>
            <person name="Podila G.K."/>
            <person name="Polle A."/>
            <person name="Pukkila P.J."/>
            <person name="Richardson P.M."/>
            <person name="Rouze P."/>
            <person name="Sanders I.R."/>
            <person name="Stajich J.E."/>
            <person name="Tunlid A."/>
            <person name="Tuskan G."/>
            <person name="Grigoriev I.V."/>
        </authorList>
    </citation>
    <scope>NUCLEOTIDE SEQUENCE [LARGE SCALE GENOMIC DNA]</scope>
    <source>
        <strain evidence="3">S238N-H82 / ATCC MYA-4686</strain>
    </source>
</reference>
<feature type="compositionally biased region" description="Low complexity" evidence="1">
    <location>
        <begin position="222"/>
        <end position="234"/>
    </location>
</feature>
<dbReference type="InParanoid" id="B0DAT3"/>
<accession>B0DAT3</accession>
<dbReference type="AlphaFoldDB" id="B0DAT3"/>
<dbReference type="GeneID" id="6076741"/>
<dbReference type="EMBL" id="DS547102">
    <property type="protein sequence ID" value="EDR08083.1"/>
    <property type="molecule type" value="Genomic_DNA"/>
</dbReference>
<dbReference type="KEGG" id="lbc:LACBIDRAFT_297759"/>